<evidence type="ECO:0000313" key="3">
    <source>
        <dbReference type="EMBL" id="MFC5604096.1"/>
    </source>
</evidence>
<name>A0ABW0U0H1_9BACL</name>
<dbReference type="InterPro" id="IPR001633">
    <property type="entry name" value="EAL_dom"/>
</dbReference>
<evidence type="ECO:0000259" key="2">
    <source>
        <dbReference type="PROSITE" id="PS51833"/>
    </source>
</evidence>
<feature type="domain" description="HDOD" evidence="2">
    <location>
        <begin position="204"/>
        <end position="394"/>
    </location>
</feature>
<dbReference type="PROSITE" id="PS51833">
    <property type="entry name" value="HDOD"/>
    <property type="match status" value="1"/>
</dbReference>
<dbReference type="InterPro" id="IPR013976">
    <property type="entry name" value="HDOD"/>
</dbReference>
<dbReference type="PANTHER" id="PTHR33525">
    <property type="match status" value="1"/>
</dbReference>
<gene>
    <name evidence="3" type="ORF">ACFPTP_12780</name>
</gene>
<dbReference type="SMART" id="SM00052">
    <property type="entry name" value="EAL"/>
    <property type="match status" value="1"/>
</dbReference>
<dbReference type="InterPro" id="IPR052340">
    <property type="entry name" value="RNase_Y/CdgJ"/>
</dbReference>
<feature type="domain" description="EAL" evidence="1">
    <location>
        <begin position="1"/>
        <end position="210"/>
    </location>
</feature>
<accession>A0ABW0U0H1</accession>
<proteinExistence type="predicted"/>
<comment type="caution">
    <text evidence="3">The sequence shown here is derived from an EMBL/GenBank/DDBJ whole genome shotgun (WGS) entry which is preliminary data.</text>
</comment>
<dbReference type="InterPro" id="IPR035919">
    <property type="entry name" value="EAL_sf"/>
</dbReference>
<dbReference type="Proteomes" id="UP001596071">
    <property type="component" value="Unassembled WGS sequence"/>
</dbReference>
<dbReference type="SUPFAM" id="SSF109604">
    <property type="entry name" value="HD-domain/PDEase-like"/>
    <property type="match status" value="1"/>
</dbReference>
<organism evidence="3 4">
    <name type="scientific">Sporosarcina koreensis</name>
    <dbReference type="NCBI Taxonomy" id="334735"/>
    <lineage>
        <taxon>Bacteria</taxon>
        <taxon>Bacillati</taxon>
        <taxon>Bacillota</taxon>
        <taxon>Bacilli</taxon>
        <taxon>Bacillales</taxon>
        <taxon>Caryophanaceae</taxon>
        <taxon>Sporosarcina</taxon>
    </lineage>
</organism>
<reference evidence="4" key="1">
    <citation type="journal article" date="2019" name="Int. J. Syst. Evol. Microbiol.">
        <title>The Global Catalogue of Microorganisms (GCM) 10K type strain sequencing project: providing services to taxonomists for standard genome sequencing and annotation.</title>
        <authorList>
            <consortium name="The Broad Institute Genomics Platform"/>
            <consortium name="The Broad Institute Genome Sequencing Center for Infectious Disease"/>
            <person name="Wu L."/>
            <person name="Ma J."/>
        </authorList>
    </citation>
    <scope>NUCLEOTIDE SEQUENCE [LARGE SCALE GENOMIC DNA]</scope>
    <source>
        <strain evidence="4">KACC 11299</strain>
    </source>
</reference>
<evidence type="ECO:0000313" key="4">
    <source>
        <dbReference type="Proteomes" id="UP001596071"/>
    </source>
</evidence>
<dbReference type="Pfam" id="PF08668">
    <property type="entry name" value="HDOD"/>
    <property type="match status" value="1"/>
</dbReference>
<dbReference type="SUPFAM" id="SSF141868">
    <property type="entry name" value="EAL domain-like"/>
    <property type="match status" value="1"/>
</dbReference>
<dbReference type="RefSeq" id="WP_381445506.1">
    <property type="nucleotide sequence ID" value="NZ_JBHSNP010000027.1"/>
</dbReference>
<protein>
    <submittedName>
        <fullName evidence="3">EAL and HDOD domain-containing protein</fullName>
    </submittedName>
</protein>
<dbReference type="Pfam" id="PF00563">
    <property type="entry name" value="EAL"/>
    <property type="match status" value="1"/>
</dbReference>
<dbReference type="PROSITE" id="PS50883">
    <property type="entry name" value="EAL"/>
    <property type="match status" value="1"/>
</dbReference>
<dbReference type="Gene3D" id="3.20.20.450">
    <property type="entry name" value="EAL domain"/>
    <property type="match status" value="1"/>
</dbReference>
<dbReference type="Gene3D" id="1.10.3210.10">
    <property type="entry name" value="Hypothetical protein af1432"/>
    <property type="match status" value="1"/>
</dbReference>
<evidence type="ECO:0000259" key="1">
    <source>
        <dbReference type="PROSITE" id="PS50883"/>
    </source>
</evidence>
<keyword evidence="4" id="KW-1185">Reference proteome</keyword>
<dbReference type="InterPro" id="IPR014408">
    <property type="entry name" value="dGMP_Pdiesterase_EAL/HD-GYP"/>
</dbReference>
<dbReference type="PIRSF" id="PIRSF003180">
    <property type="entry name" value="DiGMPpdiest_YuxH"/>
    <property type="match status" value="1"/>
</dbReference>
<dbReference type="PANTHER" id="PTHR33525:SF4">
    <property type="entry name" value="CYCLIC DI-GMP PHOSPHODIESTERASE CDGJ"/>
    <property type="match status" value="1"/>
</dbReference>
<sequence>MESQVFVGRQPILDSEGRIYGYELLYRNSEQNRFPEIDPEQATIQLLVNTFLSIGVDQISGKSKSFINFSGELLIKDIFSRLKPEYVVIEILEDVEITPSLISRIREIKQDGFQLALDDFILQDQYALHNELFELINYVKVDFLAVDEKGRRVIERFIKKYPHIKMLAEKIETEEQYQIAKRNGYDLFQGYFFAKPEIIKGVEIPANFNLYMQIISKLNENNPDIDEVANLILQDISLTYKLLRFINTMNFSVPKSVTSVKQAVILIGMRELRKWMRILMLQDISDHSSSGRIKALVSYSMSRAKMCELVAVRTGYPTGDEHFFVGLFSLLDAIMKRSWNDILPMFPFSDEVAETLQGKKTDLTPYLELAIATERFDMKNIDEIGKRFGVSKNEIVAFSNKANLWARQLER</sequence>
<dbReference type="EMBL" id="JBHSNP010000027">
    <property type="protein sequence ID" value="MFC5604096.1"/>
    <property type="molecule type" value="Genomic_DNA"/>
</dbReference>